<feature type="coiled-coil region" evidence="1">
    <location>
        <begin position="72"/>
        <end position="99"/>
    </location>
</feature>
<sequence>MQEPLETFSAKGKLDSIQQLTVRNHIVKDVEIQVSPAECDFLEYLQVQKRNQKLEDDYIRKEVLSRSTKRDLLEMDGNVKKLLTDMEELKLENDKIHIRLN</sequence>
<evidence type="ECO:0000313" key="3">
    <source>
        <dbReference type="Proteomes" id="UP001516400"/>
    </source>
</evidence>
<dbReference type="Proteomes" id="UP001516400">
    <property type="component" value="Unassembled WGS sequence"/>
</dbReference>
<comment type="caution">
    <text evidence="2">The sequence shown here is derived from an EMBL/GenBank/DDBJ whole genome shotgun (WGS) entry which is preliminary data.</text>
</comment>
<accession>A0ABD2P9V2</accession>
<organism evidence="2 3">
    <name type="scientific">Cryptolaemus montrouzieri</name>
    <dbReference type="NCBI Taxonomy" id="559131"/>
    <lineage>
        <taxon>Eukaryota</taxon>
        <taxon>Metazoa</taxon>
        <taxon>Ecdysozoa</taxon>
        <taxon>Arthropoda</taxon>
        <taxon>Hexapoda</taxon>
        <taxon>Insecta</taxon>
        <taxon>Pterygota</taxon>
        <taxon>Neoptera</taxon>
        <taxon>Endopterygota</taxon>
        <taxon>Coleoptera</taxon>
        <taxon>Polyphaga</taxon>
        <taxon>Cucujiformia</taxon>
        <taxon>Coccinelloidea</taxon>
        <taxon>Coccinellidae</taxon>
        <taxon>Scymninae</taxon>
        <taxon>Scymnini</taxon>
        <taxon>Cryptolaemus</taxon>
    </lineage>
</organism>
<protein>
    <submittedName>
        <fullName evidence="2">Uncharacterized protein</fullName>
    </submittedName>
</protein>
<gene>
    <name evidence="2" type="ORF">HHI36_002137</name>
</gene>
<evidence type="ECO:0000256" key="1">
    <source>
        <dbReference type="SAM" id="Coils"/>
    </source>
</evidence>
<dbReference type="AlphaFoldDB" id="A0ABD2P9V2"/>
<keyword evidence="3" id="KW-1185">Reference proteome</keyword>
<keyword evidence="1" id="KW-0175">Coiled coil</keyword>
<reference evidence="2 3" key="1">
    <citation type="journal article" date="2021" name="BMC Biol.">
        <title>Horizontally acquired antibacterial genes associated with adaptive radiation of ladybird beetles.</title>
        <authorList>
            <person name="Li H.S."/>
            <person name="Tang X.F."/>
            <person name="Huang Y.H."/>
            <person name="Xu Z.Y."/>
            <person name="Chen M.L."/>
            <person name="Du X.Y."/>
            <person name="Qiu B.Y."/>
            <person name="Chen P.T."/>
            <person name="Zhang W."/>
            <person name="Slipinski A."/>
            <person name="Escalona H.E."/>
            <person name="Waterhouse R.M."/>
            <person name="Zwick A."/>
            <person name="Pang H."/>
        </authorList>
    </citation>
    <scope>NUCLEOTIDE SEQUENCE [LARGE SCALE GENOMIC DNA]</scope>
    <source>
        <strain evidence="2">SYSU2018</strain>
    </source>
</reference>
<dbReference type="EMBL" id="JABFTP020000185">
    <property type="protein sequence ID" value="KAL3287670.1"/>
    <property type="molecule type" value="Genomic_DNA"/>
</dbReference>
<evidence type="ECO:0000313" key="2">
    <source>
        <dbReference type="EMBL" id="KAL3287670.1"/>
    </source>
</evidence>
<proteinExistence type="predicted"/>
<name>A0ABD2P9V2_9CUCU</name>